<organism evidence="1">
    <name type="scientific">Siphoviridae sp. ctiMP24</name>
    <dbReference type="NCBI Taxonomy" id="2825621"/>
    <lineage>
        <taxon>Viruses</taxon>
        <taxon>Duplodnaviria</taxon>
        <taxon>Heunggongvirae</taxon>
        <taxon>Uroviricota</taxon>
        <taxon>Caudoviricetes</taxon>
    </lineage>
</organism>
<protein>
    <submittedName>
        <fullName evidence="1">Uncharacterized protein</fullName>
    </submittedName>
</protein>
<evidence type="ECO:0000313" key="1">
    <source>
        <dbReference type="EMBL" id="DAE00050.1"/>
    </source>
</evidence>
<proteinExistence type="predicted"/>
<accession>A0A8S5NZB0</accession>
<dbReference type="EMBL" id="BK015297">
    <property type="protein sequence ID" value="DAE00050.1"/>
    <property type="molecule type" value="Genomic_DNA"/>
</dbReference>
<name>A0A8S5NZB0_9CAUD</name>
<reference evidence="1" key="1">
    <citation type="journal article" date="2021" name="Proc. Natl. Acad. Sci. U.S.A.">
        <title>A Catalog of Tens of Thousands of Viruses from Human Metagenomes Reveals Hidden Associations with Chronic Diseases.</title>
        <authorList>
            <person name="Tisza M.J."/>
            <person name="Buck C.B."/>
        </authorList>
    </citation>
    <scope>NUCLEOTIDE SEQUENCE</scope>
    <source>
        <strain evidence="1">CtiMP24</strain>
    </source>
</reference>
<sequence>MPTKRNDRRCAADGHERKMKDTRYMQGTYIML</sequence>